<organism evidence="2 3">
    <name type="scientific">Armillaria novae-zelandiae</name>
    <dbReference type="NCBI Taxonomy" id="153914"/>
    <lineage>
        <taxon>Eukaryota</taxon>
        <taxon>Fungi</taxon>
        <taxon>Dikarya</taxon>
        <taxon>Basidiomycota</taxon>
        <taxon>Agaricomycotina</taxon>
        <taxon>Agaricomycetes</taxon>
        <taxon>Agaricomycetidae</taxon>
        <taxon>Agaricales</taxon>
        <taxon>Marasmiineae</taxon>
        <taxon>Physalacriaceae</taxon>
        <taxon>Armillaria</taxon>
    </lineage>
</organism>
<dbReference type="Proteomes" id="UP001175227">
    <property type="component" value="Unassembled WGS sequence"/>
</dbReference>
<accession>A0AA39PL78</accession>
<reference evidence="2" key="1">
    <citation type="submission" date="2023-06" db="EMBL/GenBank/DDBJ databases">
        <authorList>
            <consortium name="Lawrence Berkeley National Laboratory"/>
            <person name="Ahrendt S."/>
            <person name="Sahu N."/>
            <person name="Indic B."/>
            <person name="Wong-Bajracharya J."/>
            <person name="Merenyi Z."/>
            <person name="Ke H.-M."/>
            <person name="Monk M."/>
            <person name="Kocsube S."/>
            <person name="Drula E."/>
            <person name="Lipzen A."/>
            <person name="Balint B."/>
            <person name="Henrissat B."/>
            <person name="Andreopoulos B."/>
            <person name="Martin F.M."/>
            <person name="Harder C.B."/>
            <person name="Rigling D."/>
            <person name="Ford K.L."/>
            <person name="Foster G.D."/>
            <person name="Pangilinan J."/>
            <person name="Papanicolaou A."/>
            <person name="Barry K."/>
            <person name="LaButti K."/>
            <person name="Viragh M."/>
            <person name="Koriabine M."/>
            <person name="Yan M."/>
            <person name="Riley R."/>
            <person name="Champramary S."/>
            <person name="Plett K.L."/>
            <person name="Tsai I.J."/>
            <person name="Slot J."/>
            <person name="Sipos G."/>
            <person name="Plett J."/>
            <person name="Nagy L.G."/>
            <person name="Grigoriev I.V."/>
        </authorList>
    </citation>
    <scope>NUCLEOTIDE SEQUENCE</scope>
    <source>
        <strain evidence="2">ICMP 16352</strain>
    </source>
</reference>
<sequence>MLVAFPSSSPVPSSGSYIPTIPDEDEDENTLLDISHRLRFPTTDDSQHKENIPPPHRHRRISRTTSLVSSKRPPPPLMRKTSFHHPDKYPYKNLSAIQQRLQKAAVAEPQLDFKILLVSSIRLKDQPFSDSSFPRLCSKKLPPLSLSTPPLTTTTTSQSSSLMSPRTPPSSPKPKPWRGNSALPKRPPLPQWDLVYPDLAIKKTVLDAEIPEILEAD</sequence>
<feature type="region of interest" description="Disordered" evidence="1">
    <location>
        <begin position="144"/>
        <end position="191"/>
    </location>
</feature>
<evidence type="ECO:0000256" key="1">
    <source>
        <dbReference type="SAM" id="MobiDB-lite"/>
    </source>
</evidence>
<keyword evidence="3" id="KW-1185">Reference proteome</keyword>
<feature type="compositionally biased region" description="Low complexity" evidence="1">
    <location>
        <begin position="1"/>
        <end position="16"/>
    </location>
</feature>
<protein>
    <submittedName>
        <fullName evidence="2">Uncharacterized protein</fullName>
    </submittedName>
</protein>
<dbReference type="EMBL" id="JAUEPR010000004">
    <property type="protein sequence ID" value="KAK0486355.1"/>
    <property type="molecule type" value="Genomic_DNA"/>
</dbReference>
<comment type="caution">
    <text evidence="2">The sequence shown here is derived from an EMBL/GenBank/DDBJ whole genome shotgun (WGS) entry which is preliminary data.</text>
</comment>
<evidence type="ECO:0000313" key="3">
    <source>
        <dbReference type="Proteomes" id="UP001175227"/>
    </source>
</evidence>
<feature type="region of interest" description="Disordered" evidence="1">
    <location>
        <begin position="1"/>
        <end position="26"/>
    </location>
</feature>
<evidence type="ECO:0000313" key="2">
    <source>
        <dbReference type="EMBL" id="KAK0486355.1"/>
    </source>
</evidence>
<dbReference type="AlphaFoldDB" id="A0AA39PL78"/>
<proteinExistence type="predicted"/>
<feature type="compositionally biased region" description="Low complexity" evidence="1">
    <location>
        <begin position="144"/>
        <end position="165"/>
    </location>
</feature>
<gene>
    <name evidence="2" type="ORF">IW261DRAFT_1416141</name>
</gene>
<feature type="region of interest" description="Disordered" evidence="1">
    <location>
        <begin position="38"/>
        <end position="85"/>
    </location>
</feature>
<name>A0AA39PL78_9AGAR</name>